<name>A0A916K6B2_9BACL</name>
<sequence length="195" mass="21409">MLNAENRLLVASLKDDVTYGGQETALNAASQIEAIRSNPCSYTYCDEGDVARFQYDDYGVFLGATLAVRNSSLAGKVHPVTGVAFDSNGFPKFDSRFDTHLPEDQLKSSDATQFRTATKSLANEVMNNPEIAKQFTKLQLEQISRGITPEGYTWHHHQDTGRMQLVDSAIHAKTGHTGGRSIWGGGRKIRSGRGE</sequence>
<comment type="caution">
    <text evidence="2">The sequence shown here is derived from an EMBL/GenBank/DDBJ whole genome shotgun (WGS) entry which is preliminary data.</text>
</comment>
<protein>
    <recommendedName>
        <fullName evidence="4">HNH endonuclease</fullName>
    </recommendedName>
</protein>
<dbReference type="RefSeq" id="WP_218095260.1">
    <property type="nucleotide sequence ID" value="NZ_CAJVAS010000041.1"/>
</dbReference>
<dbReference type="Pfam" id="PF12639">
    <property type="entry name" value="Colicin-DNase"/>
    <property type="match status" value="1"/>
</dbReference>
<evidence type="ECO:0008006" key="4">
    <source>
        <dbReference type="Google" id="ProtNLM"/>
    </source>
</evidence>
<proteinExistence type="predicted"/>
<reference evidence="2" key="1">
    <citation type="submission" date="2021-06" db="EMBL/GenBank/DDBJ databases">
        <authorList>
            <person name="Criscuolo A."/>
        </authorList>
    </citation>
    <scope>NUCLEOTIDE SEQUENCE</scope>
    <source>
        <strain evidence="2">CIP111600</strain>
    </source>
</reference>
<gene>
    <name evidence="2" type="ORF">PAESOLCIP111_05545</name>
</gene>
<organism evidence="2 3">
    <name type="scientific">Paenibacillus solanacearum</name>
    <dbReference type="NCBI Taxonomy" id="2048548"/>
    <lineage>
        <taxon>Bacteria</taxon>
        <taxon>Bacillati</taxon>
        <taxon>Bacillota</taxon>
        <taxon>Bacilli</taxon>
        <taxon>Bacillales</taxon>
        <taxon>Paenibacillaceae</taxon>
        <taxon>Paenibacillus</taxon>
    </lineage>
</organism>
<dbReference type="EMBL" id="CAJVAS010000041">
    <property type="protein sequence ID" value="CAG7648178.1"/>
    <property type="molecule type" value="Genomic_DNA"/>
</dbReference>
<evidence type="ECO:0000256" key="1">
    <source>
        <dbReference type="SAM" id="MobiDB-lite"/>
    </source>
</evidence>
<evidence type="ECO:0000313" key="2">
    <source>
        <dbReference type="EMBL" id="CAG7648178.1"/>
    </source>
</evidence>
<dbReference type="AlphaFoldDB" id="A0A916K6B2"/>
<dbReference type="Proteomes" id="UP000693672">
    <property type="component" value="Unassembled WGS sequence"/>
</dbReference>
<feature type="region of interest" description="Disordered" evidence="1">
    <location>
        <begin position="176"/>
        <end position="195"/>
    </location>
</feature>
<feature type="compositionally biased region" description="Gly residues" evidence="1">
    <location>
        <begin position="176"/>
        <end position="186"/>
    </location>
</feature>
<keyword evidence="3" id="KW-1185">Reference proteome</keyword>
<accession>A0A916K6B2</accession>
<evidence type="ECO:0000313" key="3">
    <source>
        <dbReference type="Proteomes" id="UP000693672"/>
    </source>
</evidence>